<dbReference type="AlphaFoldDB" id="A0AAD8PD04"/>
<feature type="chain" id="PRO_5042135722" evidence="1">
    <location>
        <begin position="23"/>
        <end position="207"/>
    </location>
</feature>
<accession>A0AAD8PD04</accession>
<evidence type="ECO:0000313" key="3">
    <source>
        <dbReference type="Proteomes" id="UP001230268"/>
    </source>
</evidence>
<feature type="signal peptide" evidence="1">
    <location>
        <begin position="1"/>
        <end position="22"/>
    </location>
</feature>
<keyword evidence="3" id="KW-1185">Reference proteome</keyword>
<evidence type="ECO:0000256" key="1">
    <source>
        <dbReference type="SAM" id="SignalP"/>
    </source>
</evidence>
<dbReference type="EMBL" id="JAVEPI010000005">
    <property type="protein sequence ID" value="KAK1441677.1"/>
    <property type="molecule type" value="Genomic_DNA"/>
</dbReference>
<sequence>MPTISGCIFLLAALSCLITAFAESTGMGGAASVTVNSDVGQSGMLLNESMLEYDHFRLMELQESLTEKFNNPDAAVFYECNKDQLSSFDKFYYHFWKTMFGMGRVLGYKGWRIVTGIGDGVFSVLDWFRNIRLFGNKSKKIHFDDYMYSEFDEEFDISLDDESLQYLESLKYSELPKCLVYAYGNDYDEQCGPSTGELEELSHGGDD</sequence>
<proteinExistence type="predicted"/>
<gene>
    <name evidence="2" type="ORF">BgAZ_500090</name>
</gene>
<keyword evidence="1" id="KW-0732">Signal</keyword>
<evidence type="ECO:0000313" key="2">
    <source>
        <dbReference type="EMBL" id="KAK1441677.1"/>
    </source>
</evidence>
<protein>
    <submittedName>
        <fullName evidence="2">Uncharacterized protein</fullName>
    </submittedName>
</protein>
<reference evidence="2" key="1">
    <citation type="submission" date="2023-08" db="EMBL/GenBank/DDBJ databases">
        <title>Draft sequence of the Babesia gibsoni genome.</title>
        <authorList>
            <person name="Yamagishi J.Y."/>
            <person name="Xuan X.X."/>
        </authorList>
    </citation>
    <scope>NUCLEOTIDE SEQUENCE</scope>
    <source>
        <strain evidence="2">Azabu</strain>
    </source>
</reference>
<comment type="caution">
    <text evidence="2">The sequence shown here is derived from an EMBL/GenBank/DDBJ whole genome shotgun (WGS) entry which is preliminary data.</text>
</comment>
<dbReference type="Proteomes" id="UP001230268">
    <property type="component" value="Unassembled WGS sequence"/>
</dbReference>
<organism evidence="2 3">
    <name type="scientific">Babesia gibsoni</name>
    <dbReference type="NCBI Taxonomy" id="33632"/>
    <lineage>
        <taxon>Eukaryota</taxon>
        <taxon>Sar</taxon>
        <taxon>Alveolata</taxon>
        <taxon>Apicomplexa</taxon>
        <taxon>Aconoidasida</taxon>
        <taxon>Piroplasmida</taxon>
        <taxon>Babesiidae</taxon>
        <taxon>Babesia</taxon>
    </lineage>
</organism>
<name>A0AAD8PD04_BABGI</name>